<organism evidence="2 3">
    <name type="scientific">Streptomyces humidus</name>
    <dbReference type="NCBI Taxonomy" id="52259"/>
    <lineage>
        <taxon>Bacteria</taxon>
        <taxon>Bacillati</taxon>
        <taxon>Actinomycetota</taxon>
        <taxon>Actinomycetes</taxon>
        <taxon>Kitasatosporales</taxon>
        <taxon>Streptomycetaceae</taxon>
        <taxon>Streptomyces</taxon>
    </lineage>
</organism>
<name>A0A918GCJ2_9ACTN</name>
<dbReference type="Proteomes" id="UP000606194">
    <property type="component" value="Unassembled WGS sequence"/>
</dbReference>
<accession>A0A918GCJ2</accession>
<reference evidence="2" key="1">
    <citation type="journal article" date="2014" name="Int. J. Syst. Evol. Microbiol.">
        <title>Complete genome sequence of Corynebacterium casei LMG S-19264T (=DSM 44701T), isolated from a smear-ripened cheese.</title>
        <authorList>
            <consortium name="US DOE Joint Genome Institute (JGI-PGF)"/>
            <person name="Walter F."/>
            <person name="Albersmeier A."/>
            <person name="Kalinowski J."/>
            <person name="Ruckert C."/>
        </authorList>
    </citation>
    <scope>NUCLEOTIDE SEQUENCE</scope>
    <source>
        <strain evidence="2">JCM 4386</strain>
    </source>
</reference>
<evidence type="ECO:0000313" key="2">
    <source>
        <dbReference type="EMBL" id="GGS28393.1"/>
    </source>
</evidence>
<reference evidence="2" key="2">
    <citation type="submission" date="2020-09" db="EMBL/GenBank/DDBJ databases">
        <authorList>
            <person name="Sun Q."/>
            <person name="Ohkuma M."/>
        </authorList>
    </citation>
    <scope>NUCLEOTIDE SEQUENCE</scope>
    <source>
        <strain evidence="2">JCM 4386</strain>
    </source>
</reference>
<comment type="caution">
    <text evidence="2">The sequence shown here is derived from an EMBL/GenBank/DDBJ whole genome shotgun (WGS) entry which is preliminary data.</text>
</comment>
<evidence type="ECO:0000313" key="3">
    <source>
        <dbReference type="Proteomes" id="UP000606194"/>
    </source>
</evidence>
<protein>
    <submittedName>
        <fullName evidence="2">Uncharacterized protein</fullName>
    </submittedName>
</protein>
<proteinExistence type="predicted"/>
<evidence type="ECO:0000256" key="1">
    <source>
        <dbReference type="SAM" id="MobiDB-lite"/>
    </source>
</evidence>
<sequence>MSIPIPRPDVPAVDRCGGPRARETRPRGDFSFCRDLRVVLLSQDEQDAVHVRRLLPDRLAGALVRHTSVEEGCRTSGTHGALCVLVGSAPAGRTLADVVIRVRRHAPDAAVLVLEARMRPTPSALSLARCRAERITAAALATSSAGRSGSLCNVPPGGHRGG</sequence>
<gene>
    <name evidence="2" type="ORF">GCM10010269_78870</name>
</gene>
<keyword evidence="3" id="KW-1185">Reference proteome</keyword>
<dbReference type="AlphaFoldDB" id="A0A918GCJ2"/>
<feature type="region of interest" description="Disordered" evidence="1">
    <location>
        <begin position="1"/>
        <end position="24"/>
    </location>
</feature>
<dbReference type="EMBL" id="BMTL01000055">
    <property type="protein sequence ID" value="GGS28393.1"/>
    <property type="molecule type" value="Genomic_DNA"/>
</dbReference>